<keyword evidence="4" id="KW-0902">Two-component regulatory system</keyword>
<dbReference type="SMART" id="SM00448">
    <property type="entry name" value="REC"/>
    <property type="match status" value="1"/>
</dbReference>
<dbReference type="AlphaFoldDB" id="A0A4Y4CW22"/>
<dbReference type="PANTHER" id="PTHR45339:SF5">
    <property type="entry name" value="HISTIDINE KINASE"/>
    <property type="match status" value="1"/>
</dbReference>
<comment type="function">
    <text evidence="5">Member of the two-component regulatory system BvgS/BvgA. Phosphorylates BvgA via a four-step phosphorelay in response to environmental signals.</text>
</comment>
<feature type="domain" description="Response regulatory" evidence="9">
    <location>
        <begin position="327"/>
        <end position="443"/>
    </location>
</feature>
<dbReference type="InterPro" id="IPR003661">
    <property type="entry name" value="HisK_dim/P_dom"/>
</dbReference>
<dbReference type="SUPFAM" id="SSF47384">
    <property type="entry name" value="Homodimeric domain of signal transducing histidine kinase"/>
    <property type="match status" value="1"/>
</dbReference>
<name>A0A4Y4CW22_ZOORA</name>
<dbReference type="SUPFAM" id="SSF52172">
    <property type="entry name" value="CheY-like"/>
    <property type="match status" value="1"/>
</dbReference>
<dbReference type="Gene3D" id="3.30.565.10">
    <property type="entry name" value="Histidine kinase-like ATPase, C-terminal domain"/>
    <property type="match status" value="1"/>
</dbReference>
<dbReference type="PANTHER" id="PTHR45339">
    <property type="entry name" value="HYBRID SIGNAL TRANSDUCTION HISTIDINE KINASE J"/>
    <property type="match status" value="1"/>
</dbReference>
<keyword evidence="3 7" id="KW-0597">Phosphoprotein</keyword>
<evidence type="ECO:0000313" key="10">
    <source>
        <dbReference type="EMBL" id="GEC96322.1"/>
    </source>
</evidence>
<dbReference type="Pfam" id="PF02518">
    <property type="entry name" value="HATPase_c"/>
    <property type="match status" value="1"/>
</dbReference>
<gene>
    <name evidence="10" type="ORF">ZRA01_23950</name>
</gene>
<evidence type="ECO:0000313" key="11">
    <source>
        <dbReference type="Proteomes" id="UP000318422"/>
    </source>
</evidence>
<dbReference type="Gene3D" id="3.40.50.2300">
    <property type="match status" value="1"/>
</dbReference>
<evidence type="ECO:0000256" key="1">
    <source>
        <dbReference type="ARBA" id="ARBA00000085"/>
    </source>
</evidence>
<dbReference type="EMBL" id="BJNV01000040">
    <property type="protein sequence ID" value="GEC96322.1"/>
    <property type="molecule type" value="Genomic_DNA"/>
</dbReference>
<dbReference type="InterPro" id="IPR005467">
    <property type="entry name" value="His_kinase_dom"/>
</dbReference>
<dbReference type="SUPFAM" id="SSF55874">
    <property type="entry name" value="ATPase domain of HSP90 chaperone/DNA topoisomerase II/histidine kinase"/>
    <property type="match status" value="1"/>
</dbReference>
<dbReference type="GO" id="GO:0000155">
    <property type="term" value="F:phosphorelay sensor kinase activity"/>
    <property type="evidence" value="ECO:0007669"/>
    <property type="project" value="InterPro"/>
</dbReference>
<feature type="domain" description="Histidine kinase" evidence="8">
    <location>
        <begin position="76"/>
        <end position="296"/>
    </location>
</feature>
<dbReference type="InterPro" id="IPR036890">
    <property type="entry name" value="HATPase_C_sf"/>
</dbReference>
<comment type="catalytic activity">
    <reaction evidence="1">
        <text>ATP + protein L-histidine = ADP + protein N-phospho-L-histidine.</text>
        <dbReference type="EC" id="2.7.13.3"/>
    </reaction>
</comment>
<comment type="caution">
    <text evidence="10">The sequence shown here is derived from an EMBL/GenBank/DDBJ whole genome shotgun (WGS) entry which is preliminary data.</text>
</comment>
<dbReference type="OrthoDB" id="5519028at2"/>
<dbReference type="PROSITE" id="PS50110">
    <property type="entry name" value="RESPONSE_REGULATORY"/>
    <property type="match status" value="1"/>
</dbReference>
<dbReference type="FunFam" id="3.30.565.10:FF:000010">
    <property type="entry name" value="Sensor histidine kinase RcsC"/>
    <property type="match status" value="1"/>
</dbReference>
<evidence type="ECO:0000256" key="7">
    <source>
        <dbReference type="PROSITE-ProRule" id="PRU00169"/>
    </source>
</evidence>
<dbReference type="InterPro" id="IPR011006">
    <property type="entry name" value="CheY-like_superfamily"/>
</dbReference>
<dbReference type="InterPro" id="IPR036097">
    <property type="entry name" value="HisK_dim/P_sf"/>
</dbReference>
<dbReference type="SMART" id="SM00388">
    <property type="entry name" value="HisKA"/>
    <property type="match status" value="1"/>
</dbReference>
<sequence>MALLEWSSAHATGNPEVDGAHRLLIDHVNSIAARQPAGSPEQDELIQALVQLYRMMSDAARSAEAARQAKSRYLATVSHEIRTPLDAIIGLTHLAGLAASSERQRKLLQQSSQSAQHLMQITNDVLDLAKIESGKFAIVHADFSLEQVIDSALAMIRQKADDKGLALAVSIAPPLRGPVVGDALRIRQMLLNYLGNAVKFTETGTITCRAVPLAEAGGQITLRIEIEDSGKGIDAGRLAQLFQPFEQAEAGIALNSGTGLGLAVTRRLAELMGGSAGATSEPGRGSRFWFTVQLMRGEPTAHTAPSGSTDLAATALHALKASCAGARVLVVEDEPINLAVMLALLQSAFRHTHFAKDGEGAIALARHTRFDLILMDMQLPGLDGAAASRQIRALPLNATTPIIAITANACEEDRQTCLAAGMSDFLTKPVAPERLYSAARRWLMPAPVPSTG</sequence>
<evidence type="ECO:0000256" key="2">
    <source>
        <dbReference type="ARBA" id="ARBA00012438"/>
    </source>
</evidence>
<evidence type="ECO:0000256" key="3">
    <source>
        <dbReference type="ARBA" id="ARBA00022553"/>
    </source>
</evidence>
<dbReference type="Gene3D" id="1.10.287.130">
    <property type="match status" value="1"/>
</dbReference>
<dbReference type="Pfam" id="PF00512">
    <property type="entry name" value="HisKA"/>
    <property type="match status" value="1"/>
</dbReference>
<accession>A0A4Y4CW22</accession>
<evidence type="ECO:0000256" key="6">
    <source>
        <dbReference type="ARBA" id="ARBA00070152"/>
    </source>
</evidence>
<dbReference type="InterPro" id="IPR001789">
    <property type="entry name" value="Sig_transdc_resp-reg_receiver"/>
</dbReference>
<evidence type="ECO:0000256" key="5">
    <source>
        <dbReference type="ARBA" id="ARBA00058004"/>
    </source>
</evidence>
<dbReference type="InterPro" id="IPR004358">
    <property type="entry name" value="Sig_transdc_His_kin-like_C"/>
</dbReference>
<evidence type="ECO:0000259" key="9">
    <source>
        <dbReference type="PROSITE" id="PS50110"/>
    </source>
</evidence>
<dbReference type="SMART" id="SM00387">
    <property type="entry name" value="HATPase_c"/>
    <property type="match status" value="1"/>
</dbReference>
<dbReference type="CDD" id="cd16922">
    <property type="entry name" value="HATPase_EvgS-ArcB-TorS-like"/>
    <property type="match status" value="1"/>
</dbReference>
<feature type="modified residue" description="4-aspartylphosphate" evidence="7">
    <location>
        <position position="376"/>
    </location>
</feature>
<proteinExistence type="predicted"/>
<dbReference type="InterPro" id="IPR003594">
    <property type="entry name" value="HATPase_dom"/>
</dbReference>
<protein>
    <recommendedName>
        <fullName evidence="6">Virulence sensor protein BvgS</fullName>
        <ecNumber evidence="2">2.7.13.3</ecNumber>
    </recommendedName>
</protein>
<dbReference type="PRINTS" id="PR00344">
    <property type="entry name" value="BCTRLSENSOR"/>
</dbReference>
<organism evidence="10 11">
    <name type="scientific">Zoogloea ramigera</name>
    <dbReference type="NCBI Taxonomy" id="350"/>
    <lineage>
        <taxon>Bacteria</taxon>
        <taxon>Pseudomonadati</taxon>
        <taxon>Pseudomonadota</taxon>
        <taxon>Betaproteobacteria</taxon>
        <taxon>Rhodocyclales</taxon>
        <taxon>Zoogloeaceae</taxon>
        <taxon>Zoogloea</taxon>
    </lineage>
</organism>
<dbReference type="EC" id="2.7.13.3" evidence="2"/>
<dbReference type="RefSeq" id="WP_141352504.1">
    <property type="nucleotide sequence ID" value="NZ_BJNV01000040.1"/>
</dbReference>
<dbReference type="PROSITE" id="PS50109">
    <property type="entry name" value="HIS_KIN"/>
    <property type="match status" value="1"/>
</dbReference>
<dbReference type="CDD" id="cd00082">
    <property type="entry name" value="HisKA"/>
    <property type="match status" value="1"/>
</dbReference>
<reference evidence="10 11" key="1">
    <citation type="submission" date="2019-06" db="EMBL/GenBank/DDBJ databases">
        <title>Whole genome shotgun sequence of Zoogloea ramigera NBRC 15342.</title>
        <authorList>
            <person name="Hosoyama A."/>
            <person name="Uohara A."/>
            <person name="Ohji S."/>
            <person name="Ichikawa N."/>
        </authorList>
    </citation>
    <scope>NUCLEOTIDE SEQUENCE [LARGE SCALE GENOMIC DNA]</scope>
    <source>
        <strain evidence="10 11">NBRC 15342</strain>
    </source>
</reference>
<keyword evidence="11" id="KW-1185">Reference proteome</keyword>
<dbReference type="CDD" id="cd17546">
    <property type="entry name" value="REC_hyHK_CKI1_RcsC-like"/>
    <property type="match status" value="1"/>
</dbReference>
<dbReference type="Proteomes" id="UP000318422">
    <property type="component" value="Unassembled WGS sequence"/>
</dbReference>
<dbReference type="Pfam" id="PF00072">
    <property type="entry name" value="Response_reg"/>
    <property type="match status" value="1"/>
</dbReference>
<evidence type="ECO:0000259" key="8">
    <source>
        <dbReference type="PROSITE" id="PS50109"/>
    </source>
</evidence>
<evidence type="ECO:0000256" key="4">
    <source>
        <dbReference type="ARBA" id="ARBA00023012"/>
    </source>
</evidence>